<keyword evidence="3" id="KW-1185">Reference proteome</keyword>
<evidence type="ECO:0000313" key="2">
    <source>
        <dbReference type="EMBL" id="KAF5693943.1"/>
    </source>
</evidence>
<feature type="signal peptide" evidence="1">
    <location>
        <begin position="1"/>
        <end position="19"/>
    </location>
</feature>
<evidence type="ECO:0000313" key="3">
    <source>
        <dbReference type="Proteomes" id="UP000562682"/>
    </source>
</evidence>
<keyword evidence="1" id="KW-0732">Signal</keyword>
<reference evidence="2 3" key="1">
    <citation type="submission" date="2020-05" db="EMBL/GenBank/DDBJ databases">
        <title>Identification and distribution of gene clusters putatively required for synthesis of sphingolipid metabolism inhibitors in phylogenetically diverse species of the filamentous fungus Fusarium.</title>
        <authorList>
            <person name="Kim H.-S."/>
            <person name="Busman M."/>
            <person name="Brown D.W."/>
            <person name="Divon H."/>
            <person name="Uhlig S."/>
            <person name="Proctor R.H."/>
        </authorList>
    </citation>
    <scope>NUCLEOTIDE SEQUENCE [LARGE SCALE GENOMIC DNA]</scope>
    <source>
        <strain evidence="2 3">NRRL 25311</strain>
    </source>
</reference>
<comment type="caution">
    <text evidence="2">The sequence shown here is derived from an EMBL/GenBank/DDBJ whole genome shotgun (WGS) entry which is preliminary data.</text>
</comment>
<feature type="chain" id="PRO_5034819743" evidence="1">
    <location>
        <begin position="20"/>
        <end position="93"/>
    </location>
</feature>
<proteinExistence type="predicted"/>
<sequence length="93" mass="10221">MRPSLDVDLFCWFLALPEAIQLVTDVKTLLEPHFMPHKLVLPNGFLALLLGQTEACDLEVWTALSKSQPFGPLTAESLFKKASPNAVASDQPT</sequence>
<gene>
    <name evidence="2" type="ORF">FDENT_1635</name>
</gene>
<dbReference type="Proteomes" id="UP000562682">
    <property type="component" value="Unassembled WGS sequence"/>
</dbReference>
<accession>A0A8H6CVR1</accession>
<organism evidence="2 3">
    <name type="scientific">Fusarium denticulatum</name>
    <dbReference type="NCBI Taxonomy" id="48507"/>
    <lineage>
        <taxon>Eukaryota</taxon>
        <taxon>Fungi</taxon>
        <taxon>Dikarya</taxon>
        <taxon>Ascomycota</taxon>
        <taxon>Pezizomycotina</taxon>
        <taxon>Sordariomycetes</taxon>
        <taxon>Hypocreomycetidae</taxon>
        <taxon>Hypocreales</taxon>
        <taxon>Nectriaceae</taxon>
        <taxon>Fusarium</taxon>
        <taxon>Fusarium fujikuroi species complex</taxon>
    </lineage>
</organism>
<protein>
    <submittedName>
        <fullName evidence="2">Uncharacterized protein</fullName>
    </submittedName>
</protein>
<dbReference type="EMBL" id="JAAOAK010000028">
    <property type="protein sequence ID" value="KAF5693943.1"/>
    <property type="molecule type" value="Genomic_DNA"/>
</dbReference>
<name>A0A8H6CVR1_9HYPO</name>
<dbReference type="AlphaFoldDB" id="A0A8H6CVR1"/>
<evidence type="ECO:0000256" key="1">
    <source>
        <dbReference type="SAM" id="SignalP"/>
    </source>
</evidence>